<dbReference type="RefSeq" id="WP_152804890.1">
    <property type="nucleotide sequence ID" value="NZ_WHNX01000018.1"/>
</dbReference>
<evidence type="ECO:0000313" key="2">
    <source>
        <dbReference type="EMBL" id="MPW26412.1"/>
    </source>
</evidence>
<proteinExistence type="predicted"/>
<gene>
    <name evidence="2" type="ORF">GC105_11490</name>
</gene>
<name>A0A6A7KAL3_9FIRM</name>
<protein>
    <submittedName>
        <fullName evidence="2">Uncharacterized protein</fullName>
    </submittedName>
</protein>
<dbReference type="EMBL" id="WHNX01000018">
    <property type="protein sequence ID" value="MPW26412.1"/>
    <property type="molecule type" value="Genomic_DNA"/>
</dbReference>
<reference evidence="2 3" key="1">
    <citation type="submission" date="2019-10" db="EMBL/GenBank/DDBJ databases">
        <title>Alkalibaculum tamaniensis sp.nov., a new alkaliphilic acetogen, isolated on methoxylated aromatics from a mud volcano.</title>
        <authorList>
            <person name="Khomyakova M.A."/>
            <person name="Merkel A.Y."/>
            <person name="Bonch-Osmolovskaya E.A."/>
            <person name="Slobodkin A.I."/>
        </authorList>
    </citation>
    <scope>NUCLEOTIDE SEQUENCE [LARGE SCALE GENOMIC DNA]</scope>
    <source>
        <strain evidence="2 3">M08DMB</strain>
    </source>
</reference>
<dbReference type="AlphaFoldDB" id="A0A6A7KAL3"/>
<keyword evidence="3" id="KW-1185">Reference proteome</keyword>
<evidence type="ECO:0000256" key="1">
    <source>
        <dbReference type="SAM" id="MobiDB-lite"/>
    </source>
</evidence>
<comment type="caution">
    <text evidence="2">The sequence shown here is derived from an EMBL/GenBank/DDBJ whole genome shotgun (WGS) entry which is preliminary data.</text>
</comment>
<accession>A0A6A7KAL3</accession>
<sequence>MYLVGTNNSKFVDENYIKKYLDQNHKVNNVYGLSKGDFFWMMDMTFKSPEEAIKYIRLYEKRGFNVFHSISIPKDLKEDVTIVETEQHILPDIDDTENELVPEVKPVEEKQRKGTGGSRRKK</sequence>
<dbReference type="Proteomes" id="UP000440004">
    <property type="component" value="Unassembled WGS sequence"/>
</dbReference>
<evidence type="ECO:0000313" key="3">
    <source>
        <dbReference type="Proteomes" id="UP000440004"/>
    </source>
</evidence>
<feature type="region of interest" description="Disordered" evidence="1">
    <location>
        <begin position="100"/>
        <end position="122"/>
    </location>
</feature>
<organism evidence="2 3">
    <name type="scientific">Alkalibaculum sporogenes</name>
    <dbReference type="NCBI Taxonomy" id="2655001"/>
    <lineage>
        <taxon>Bacteria</taxon>
        <taxon>Bacillati</taxon>
        <taxon>Bacillota</taxon>
        <taxon>Clostridia</taxon>
        <taxon>Eubacteriales</taxon>
        <taxon>Eubacteriaceae</taxon>
        <taxon>Alkalibaculum</taxon>
    </lineage>
</organism>